<dbReference type="InterPro" id="IPR017871">
    <property type="entry name" value="ABC_transporter-like_CS"/>
</dbReference>
<dbReference type="InterPro" id="IPR003439">
    <property type="entry name" value="ABC_transporter-like_ATP-bd"/>
</dbReference>
<evidence type="ECO:0000256" key="2">
    <source>
        <dbReference type="ARBA" id="ARBA00005417"/>
    </source>
</evidence>
<evidence type="ECO:0000256" key="4">
    <source>
        <dbReference type="ARBA" id="ARBA00022475"/>
    </source>
</evidence>
<name>A0A239GET4_9NOCA</name>
<organism evidence="9 10">
    <name type="scientific">Rhodococcoides kyotonense</name>
    <dbReference type="NCBI Taxonomy" id="398843"/>
    <lineage>
        <taxon>Bacteria</taxon>
        <taxon>Bacillati</taxon>
        <taxon>Actinomycetota</taxon>
        <taxon>Actinomycetes</taxon>
        <taxon>Mycobacteriales</taxon>
        <taxon>Nocardiaceae</taxon>
        <taxon>Rhodococcoides</taxon>
    </lineage>
</organism>
<keyword evidence="3" id="KW-0813">Transport</keyword>
<keyword evidence="5" id="KW-0547">Nucleotide-binding</keyword>
<comment type="subcellular location">
    <subcellularLocation>
        <location evidence="1">Cell membrane</location>
        <topology evidence="1">Peripheral membrane protein</topology>
    </subcellularLocation>
</comment>
<dbReference type="NCBIfam" id="NF008453">
    <property type="entry name" value="PRK11308.1"/>
    <property type="match status" value="2"/>
</dbReference>
<dbReference type="GO" id="GO:0015833">
    <property type="term" value="P:peptide transport"/>
    <property type="evidence" value="ECO:0007669"/>
    <property type="project" value="InterPro"/>
</dbReference>
<dbReference type="CDD" id="cd03257">
    <property type="entry name" value="ABC_NikE_OppD_transporters"/>
    <property type="match status" value="2"/>
</dbReference>
<keyword evidence="7" id="KW-0472">Membrane</keyword>
<dbReference type="InterPro" id="IPR013563">
    <property type="entry name" value="Oligopep_ABC_C"/>
</dbReference>
<dbReference type="Proteomes" id="UP000198327">
    <property type="component" value="Unassembled WGS sequence"/>
</dbReference>
<accession>A0A239GET4</accession>
<dbReference type="PROSITE" id="PS00211">
    <property type="entry name" value="ABC_TRANSPORTER_1"/>
    <property type="match status" value="1"/>
</dbReference>
<evidence type="ECO:0000313" key="9">
    <source>
        <dbReference type="EMBL" id="SNS67660.1"/>
    </source>
</evidence>
<sequence>MTSTVEPQVRTKALVDVENLTVDFTRGGVVTRAVDGVSFRLEAGKCHALVGESGSGKTVTARSLVGLNPETATVRADRLRFDSKDLLQFDDRQWRDIRGGRIGLVLQDALVSLDPLRTIGHEVSEALSPRRPRSRSRRAELRSRAAELLSDVGIPDPERRLDQYSHELSGGLRQRALIATAVAQTPDVIIADEPTTALDTTVQKQIIELLRSRLDRGAALILISHDLSLVAEIADEITVMQNGRVVEQGTPADVFFDPQEAYTKSLLAAVPTAAAKGFRLSESENRIPLPARRIHRERVVLDVEAVSKTYHGKGGFSRRAVDSVDLSLHAGETVGIVGESGSGKTTLMRIALGLLTPDEGAVRLDGDVWNPLPEKARRARRSRMQLVSQDPLGSFDPRYTVGRLIADGVAAAGVGGKERQRRVVELLESVGLDSSFVARRPLQLSGGQRQRVAIARALAPAPAVLVCDEPVSALDVSVQAQVLDLIADLQHEHGTSVLFVSHDLGVIHHVSDRVVVLSEGRVVESGDVDSVYRRPTHPYTRTLLDAVPTLASAHARRTTEPSLERGER</sequence>
<evidence type="ECO:0000313" key="10">
    <source>
        <dbReference type="Proteomes" id="UP000198327"/>
    </source>
</evidence>
<dbReference type="PANTHER" id="PTHR43297:SF2">
    <property type="entry name" value="DIPEPTIDE TRANSPORT ATP-BINDING PROTEIN DPPD"/>
    <property type="match status" value="1"/>
</dbReference>
<dbReference type="SMART" id="SM00382">
    <property type="entry name" value="AAA"/>
    <property type="match status" value="2"/>
</dbReference>
<dbReference type="GO" id="GO:0005524">
    <property type="term" value="F:ATP binding"/>
    <property type="evidence" value="ECO:0007669"/>
    <property type="project" value="UniProtKB-KW"/>
</dbReference>
<evidence type="ECO:0000256" key="5">
    <source>
        <dbReference type="ARBA" id="ARBA00022741"/>
    </source>
</evidence>
<dbReference type="EMBL" id="FZOW01000004">
    <property type="protein sequence ID" value="SNS67660.1"/>
    <property type="molecule type" value="Genomic_DNA"/>
</dbReference>
<dbReference type="InterPro" id="IPR003593">
    <property type="entry name" value="AAA+_ATPase"/>
</dbReference>
<proteinExistence type="inferred from homology"/>
<dbReference type="GO" id="GO:0016887">
    <property type="term" value="F:ATP hydrolysis activity"/>
    <property type="evidence" value="ECO:0007669"/>
    <property type="project" value="InterPro"/>
</dbReference>
<feature type="domain" description="ABC transporter" evidence="8">
    <location>
        <begin position="15"/>
        <end position="267"/>
    </location>
</feature>
<dbReference type="Pfam" id="PF00005">
    <property type="entry name" value="ABC_tran"/>
    <property type="match status" value="2"/>
</dbReference>
<feature type="domain" description="ABC transporter" evidence="8">
    <location>
        <begin position="301"/>
        <end position="544"/>
    </location>
</feature>
<protein>
    <submittedName>
        <fullName evidence="9">Peptide/nickel transport system ATP-binding protein</fullName>
    </submittedName>
</protein>
<dbReference type="Gene3D" id="3.40.50.300">
    <property type="entry name" value="P-loop containing nucleotide triphosphate hydrolases"/>
    <property type="match status" value="2"/>
</dbReference>
<evidence type="ECO:0000256" key="1">
    <source>
        <dbReference type="ARBA" id="ARBA00004202"/>
    </source>
</evidence>
<dbReference type="InterPro" id="IPR027417">
    <property type="entry name" value="P-loop_NTPase"/>
</dbReference>
<dbReference type="GO" id="GO:0005886">
    <property type="term" value="C:plasma membrane"/>
    <property type="evidence" value="ECO:0007669"/>
    <property type="project" value="UniProtKB-SubCell"/>
</dbReference>
<evidence type="ECO:0000259" key="8">
    <source>
        <dbReference type="PROSITE" id="PS50893"/>
    </source>
</evidence>
<gene>
    <name evidence="9" type="ORF">SAMN05421642_104207</name>
</gene>
<dbReference type="Pfam" id="PF08352">
    <property type="entry name" value="oligo_HPY"/>
    <property type="match status" value="2"/>
</dbReference>
<dbReference type="InterPro" id="IPR050388">
    <property type="entry name" value="ABC_Ni/Peptide_Import"/>
</dbReference>
<reference evidence="10" key="1">
    <citation type="submission" date="2017-06" db="EMBL/GenBank/DDBJ databases">
        <authorList>
            <person name="Varghese N."/>
            <person name="Submissions S."/>
        </authorList>
    </citation>
    <scope>NUCLEOTIDE SEQUENCE [LARGE SCALE GENOMIC DNA]</scope>
    <source>
        <strain evidence="10">JCM 23211</strain>
    </source>
</reference>
<dbReference type="AlphaFoldDB" id="A0A239GET4"/>
<evidence type="ECO:0000256" key="6">
    <source>
        <dbReference type="ARBA" id="ARBA00022840"/>
    </source>
</evidence>
<evidence type="ECO:0000256" key="7">
    <source>
        <dbReference type="ARBA" id="ARBA00023136"/>
    </source>
</evidence>
<comment type="similarity">
    <text evidence="2">Belongs to the ABC transporter superfamily.</text>
</comment>
<keyword evidence="4" id="KW-1003">Cell membrane</keyword>
<keyword evidence="6 9" id="KW-0067">ATP-binding</keyword>
<dbReference type="PROSITE" id="PS50893">
    <property type="entry name" value="ABC_TRANSPORTER_2"/>
    <property type="match status" value="2"/>
</dbReference>
<dbReference type="SUPFAM" id="SSF52540">
    <property type="entry name" value="P-loop containing nucleoside triphosphate hydrolases"/>
    <property type="match status" value="2"/>
</dbReference>
<evidence type="ECO:0000256" key="3">
    <source>
        <dbReference type="ARBA" id="ARBA00022448"/>
    </source>
</evidence>
<dbReference type="PANTHER" id="PTHR43297">
    <property type="entry name" value="OLIGOPEPTIDE TRANSPORT ATP-BINDING PROTEIN APPD"/>
    <property type="match status" value="1"/>
</dbReference>
<keyword evidence="10" id="KW-1185">Reference proteome</keyword>
<dbReference type="RefSeq" id="WP_217899934.1">
    <property type="nucleotide sequence ID" value="NZ_FZOW01000004.1"/>
</dbReference>